<evidence type="ECO:0000313" key="2">
    <source>
        <dbReference type="EMBL" id="AVR47234.1"/>
    </source>
</evidence>
<feature type="region of interest" description="Disordered" evidence="1">
    <location>
        <begin position="222"/>
        <end position="245"/>
    </location>
</feature>
<proteinExistence type="predicted"/>
<organism evidence="2 3">
    <name type="scientific">Christiangramia fulva</name>
    <dbReference type="NCBI Taxonomy" id="2126553"/>
    <lineage>
        <taxon>Bacteria</taxon>
        <taxon>Pseudomonadati</taxon>
        <taxon>Bacteroidota</taxon>
        <taxon>Flavobacteriia</taxon>
        <taxon>Flavobacteriales</taxon>
        <taxon>Flavobacteriaceae</taxon>
        <taxon>Christiangramia</taxon>
    </lineage>
</organism>
<gene>
    <name evidence="2" type="ORF">C7S20_19355</name>
</gene>
<keyword evidence="3" id="KW-1185">Reference proteome</keyword>
<evidence type="ECO:0000313" key="3">
    <source>
        <dbReference type="Proteomes" id="UP000241507"/>
    </source>
</evidence>
<protein>
    <submittedName>
        <fullName evidence="2">Uncharacterized protein</fullName>
    </submittedName>
</protein>
<dbReference type="AlphaFoldDB" id="A0A2R3ZAI8"/>
<reference evidence="3" key="1">
    <citation type="submission" date="2018-03" db="EMBL/GenBank/DDBJ databases">
        <title>Gramella fulva sp. nov., isolated from a dry surface of tidal flat.</title>
        <authorList>
            <person name="Hwang S.H."/>
            <person name="Hwang W.M."/>
            <person name="Kang K."/>
            <person name="Ahn T.-Y."/>
        </authorList>
    </citation>
    <scope>NUCLEOTIDE SEQUENCE [LARGE SCALE GENOMIC DNA]</scope>
    <source>
        <strain evidence="3">SH35</strain>
    </source>
</reference>
<dbReference type="KEGG" id="grs:C7S20_19355"/>
<evidence type="ECO:0000256" key="1">
    <source>
        <dbReference type="SAM" id="MobiDB-lite"/>
    </source>
</evidence>
<dbReference type="Proteomes" id="UP000241507">
    <property type="component" value="Chromosome"/>
</dbReference>
<sequence length="245" mass="28863">MTGWIKLHRSLLEWEWYEDINATRLLIHLLISVNYVDKKWRGEEIKAGSMVLSWSTLSKGTGLTVRQARSAMDKLEASGEVTRNVTNKYQVVSLVKWEKLQGDIEKADKQNAIKRADKWQTNDRQATTTKESKEYKEIKEIENTREQNFSKYSAYDLIQKEKPTSLQAFEMQKKKLVPDWKKLLENFENKIELELARNEIKFEAEELFPRFKGYVNTWIENEQKSRENQPKIHAPEDPSRNIPIG</sequence>
<name>A0A2R3ZAI8_9FLAO</name>
<feature type="compositionally biased region" description="Basic and acidic residues" evidence="1">
    <location>
        <begin position="222"/>
        <end position="239"/>
    </location>
</feature>
<dbReference type="RefSeq" id="WP_107014000.1">
    <property type="nucleotide sequence ID" value="NZ_CP028136.1"/>
</dbReference>
<dbReference type="OrthoDB" id="7365718at2"/>
<dbReference type="EMBL" id="CP028136">
    <property type="protein sequence ID" value="AVR47234.1"/>
    <property type="molecule type" value="Genomic_DNA"/>
</dbReference>
<accession>A0A2R3ZAI8</accession>